<sequence length="40" mass="4706">MTEEDSEGNSNHSNQEWRLFPPLTGYHILHKSWVCLHKLA</sequence>
<evidence type="ECO:0000313" key="1">
    <source>
        <dbReference type="EMBL" id="MBW85351.1"/>
    </source>
</evidence>
<reference evidence="1" key="1">
    <citation type="submission" date="2018-02" db="EMBL/GenBank/DDBJ databases">
        <title>Rhizophora mucronata_Transcriptome.</title>
        <authorList>
            <person name="Meera S.P."/>
            <person name="Sreeshan A."/>
            <person name="Augustine A."/>
        </authorList>
    </citation>
    <scope>NUCLEOTIDE SEQUENCE</scope>
    <source>
        <tissue evidence="1">Leaf</tissue>
    </source>
</reference>
<proteinExistence type="predicted"/>
<accession>A0A2P2IVU4</accession>
<dbReference type="AlphaFoldDB" id="A0A2P2IVU4"/>
<name>A0A2P2IVU4_RHIMU</name>
<protein>
    <submittedName>
        <fullName evidence="1">Uncharacterized protein</fullName>
    </submittedName>
</protein>
<dbReference type="EMBL" id="GGEC01004868">
    <property type="protein sequence ID" value="MBW85351.1"/>
    <property type="molecule type" value="Transcribed_RNA"/>
</dbReference>
<organism evidence="1">
    <name type="scientific">Rhizophora mucronata</name>
    <name type="common">Asiatic mangrove</name>
    <dbReference type="NCBI Taxonomy" id="61149"/>
    <lineage>
        <taxon>Eukaryota</taxon>
        <taxon>Viridiplantae</taxon>
        <taxon>Streptophyta</taxon>
        <taxon>Embryophyta</taxon>
        <taxon>Tracheophyta</taxon>
        <taxon>Spermatophyta</taxon>
        <taxon>Magnoliopsida</taxon>
        <taxon>eudicotyledons</taxon>
        <taxon>Gunneridae</taxon>
        <taxon>Pentapetalae</taxon>
        <taxon>rosids</taxon>
        <taxon>fabids</taxon>
        <taxon>Malpighiales</taxon>
        <taxon>Rhizophoraceae</taxon>
        <taxon>Rhizophora</taxon>
    </lineage>
</organism>